<proteinExistence type="predicted"/>
<accession>A0A8S5R699</accession>
<feature type="region of interest" description="Disordered" evidence="1">
    <location>
        <begin position="1"/>
        <end position="30"/>
    </location>
</feature>
<protein>
    <submittedName>
        <fullName evidence="2">Uncharacterized protein</fullName>
    </submittedName>
</protein>
<sequence>MILYLSRKARGNERTTKDKKEKRPHGTKPHERLTVKGFTLEARIHVLTCKTRVSTKSVRIAQKVYCSVLLRD</sequence>
<organism evidence="2">
    <name type="scientific">Siphoviridae sp. ctpV36</name>
    <dbReference type="NCBI Taxonomy" id="2827279"/>
    <lineage>
        <taxon>Viruses</taxon>
        <taxon>Duplodnaviria</taxon>
        <taxon>Heunggongvirae</taxon>
        <taxon>Uroviricota</taxon>
        <taxon>Caudoviricetes</taxon>
    </lineage>
</organism>
<name>A0A8S5R699_9CAUD</name>
<evidence type="ECO:0000313" key="2">
    <source>
        <dbReference type="EMBL" id="DAE26516.1"/>
    </source>
</evidence>
<dbReference type="EMBL" id="BK015819">
    <property type="protein sequence ID" value="DAE26516.1"/>
    <property type="molecule type" value="Genomic_DNA"/>
</dbReference>
<reference evidence="2" key="1">
    <citation type="journal article" date="2021" name="Proc. Natl. Acad. Sci. U.S.A.">
        <title>A Catalog of Tens of Thousands of Viruses from Human Metagenomes Reveals Hidden Associations with Chronic Diseases.</title>
        <authorList>
            <person name="Tisza M.J."/>
            <person name="Buck C.B."/>
        </authorList>
    </citation>
    <scope>NUCLEOTIDE SEQUENCE</scope>
    <source>
        <strain evidence="2">CtpV36</strain>
    </source>
</reference>
<feature type="compositionally biased region" description="Basic and acidic residues" evidence="1">
    <location>
        <begin position="10"/>
        <end position="21"/>
    </location>
</feature>
<evidence type="ECO:0000256" key="1">
    <source>
        <dbReference type="SAM" id="MobiDB-lite"/>
    </source>
</evidence>